<reference evidence="2 3" key="2">
    <citation type="submission" date="2017-09" db="EMBL/GenBank/DDBJ databases">
        <title>Extensive intraspecific genome diversity in a model arbuscular mycorrhizal fungus.</title>
        <authorList>
            <person name="Chen E.C."/>
            <person name="Morin E."/>
            <person name="Beaudet D."/>
            <person name="Noel J."/>
            <person name="Ndikumana S."/>
            <person name="Charron P."/>
            <person name="St-Onge C."/>
            <person name="Giorgi J."/>
            <person name="Grigoriev I.V."/>
            <person name="Roux C."/>
            <person name="Martin F.M."/>
            <person name="Corradi N."/>
        </authorList>
    </citation>
    <scope>NUCLEOTIDE SEQUENCE [LARGE SCALE GENOMIC DNA]</scope>
    <source>
        <strain evidence="2 3">A5</strain>
    </source>
</reference>
<dbReference type="VEuPathDB" id="FungiDB:RhiirA1_332540"/>
<dbReference type="AlphaFoldDB" id="A0A2N0QDX2"/>
<dbReference type="VEuPathDB" id="FungiDB:RhiirFUN_011751"/>
<name>A0A2N0QDX2_9GLOM</name>
<accession>A0A2N0QDX2</accession>
<protein>
    <submittedName>
        <fullName evidence="2">Uncharacterized protein</fullName>
    </submittedName>
</protein>
<dbReference type="VEuPathDB" id="FungiDB:FUN_014599"/>
<reference evidence="2 3" key="1">
    <citation type="submission" date="2016-04" db="EMBL/GenBank/DDBJ databases">
        <title>Genome analyses suggest a sexual origin of heterokaryosis in a supposedly ancient asexual fungus.</title>
        <authorList>
            <person name="Ropars J."/>
            <person name="Sedzielewska K."/>
            <person name="Noel J."/>
            <person name="Charron P."/>
            <person name="Farinelli L."/>
            <person name="Marton T."/>
            <person name="Kruger M."/>
            <person name="Pelin A."/>
            <person name="Brachmann A."/>
            <person name="Corradi N."/>
        </authorList>
    </citation>
    <scope>NUCLEOTIDE SEQUENCE [LARGE SCALE GENOMIC DNA]</scope>
    <source>
        <strain evidence="2 3">A5</strain>
    </source>
</reference>
<dbReference type="InterPro" id="IPR009836">
    <property type="entry name" value="GRDP-like"/>
</dbReference>
<comment type="caution">
    <text evidence="2">The sequence shown here is derived from an EMBL/GenBank/DDBJ whole genome shotgun (WGS) entry which is preliminary data.</text>
</comment>
<dbReference type="PANTHER" id="PTHR34365">
    <property type="entry name" value="ENOLASE (DUF1399)"/>
    <property type="match status" value="1"/>
</dbReference>
<dbReference type="PANTHER" id="PTHR34365:SF7">
    <property type="entry name" value="GLYCINE-RICH DOMAIN-CONTAINING PROTEIN 1"/>
    <property type="match status" value="1"/>
</dbReference>
<dbReference type="Proteomes" id="UP000232722">
    <property type="component" value="Unassembled WGS sequence"/>
</dbReference>
<proteinExistence type="predicted"/>
<evidence type="ECO:0000256" key="1">
    <source>
        <dbReference type="SAM" id="MobiDB-lite"/>
    </source>
</evidence>
<evidence type="ECO:0000313" key="2">
    <source>
        <dbReference type="EMBL" id="PKC17271.1"/>
    </source>
</evidence>
<feature type="compositionally biased region" description="Basic residues" evidence="1">
    <location>
        <begin position="108"/>
        <end position="120"/>
    </location>
</feature>
<sequence>MKEQNTLLVPTLDIDLAWHTHQIHASSYRAFTQKNIGRIINHDDTLTKGVLSNGFAVTARAWYKKYHEPYTHVCPSKYWLTTTKKVMSVIVPPYGLLVLYRLKKYRKATNKKNRKHNKKDKGKDTDK</sequence>
<dbReference type="Pfam" id="PF07173">
    <property type="entry name" value="GRDP-like"/>
    <property type="match status" value="1"/>
</dbReference>
<organism evidence="2 3">
    <name type="scientific">Rhizophagus irregularis</name>
    <dbReference type="NCBI Taxonomy" id="588596"/>
    <lineage>
        <taxon>Eukaryota</taxon>
        <taxon>Fungi</taxon>
        <taxon>Fungi incertae sedis</taxon>
        <taxon>Mucoromycota</taxon>
        <taxon>Glomeromycotina</taxon>
        <taxon>Glomeromycetes</taxon>
        <taxon>Glomerales</taxon>
        <taxon>Glomeraceae</taxon>
        <taxon>Rhizophagus</taxon>
    </lineage>
</organism>
<gene>
    <name evidence="2" type="ORF">RhiirA5_281140</name>
</gene>
<feature type="region of interest" description="Disordered" evidence="1">
    <location>
        <begin position="108"/>
        <end position="127"/>
    </location>
</feature>
<dbReference type="EMBL" id="LLXJ01000020">
    <property type="protein sequence ID" value="PKC17271.1"/>
    <property type="molecule type" value="Genomic_DNA"/>
</dbReference>
<evidence type="ECO:0000313" key="3">
    <source>
        <dbReference type="Proteomes" id="UP000232722"/>
    </source>
</evidence>